<dbReference type="GO" id="GO:0004713">
    <property type="term" value="F:protein tyrosine kinase activity"/>
    <property type="evidence" value="ECO:0007669"/>
    <property type="project" value="InterPro"/>
</dbReference>
<dbReference type="EC" id="2.7.11.1" evidence="1"/>
<dbReference type="GO" id="GO:0005524">
    <property type="term" value="F:ATP binding"/>
    <property type="evidence" value="ECO:0007669"/>
    <property type="project" value="UniProtKB-KW"/>
</dbReference>
<comment type="catalytic activity">
    <reaction evidence="7">
        <text>L-threonyl-[protein] + ATP = O-phospho-L-threonyl-[protein] + ADP + H(+)</text>
        <dbReference type="Rhea" id="RHEA:46608"/>
        <dbReference type="Rhea" id="RHEA-COMP:11060"/>
        <dbReference type="Rhea" id="RHEA-COMP:11605"/>
        <dbReference type="ChEBI" id="CHEBI:15378"/>
        <dbReference type="ChEBI" id="CHEBI:30013"/>
        <dbReference type="ChEBI" id="CHEBI:30616"/>
        <dbReference type="ChEBI" id="CHEBI:61977"/>
        <dbReference type="ChEBI" id="CHEBI:456216"/>
        <dbReference type="EC" id="2.7.11.1"/>
    </reaction>
</comment>
<dbReference type="InterPro" id="IPR000719">
    <property type="entry name" value="Prot_kinase_dom"/>
</dbReference>
<dbReference type="PANTHER" id="PTHR24356">
    <property type="entry name" value="SERINE/THREONINE-PROTEIN KINASE"/>
    <property type="match status" value="1"/>
</dbReference>
<dbReference type="InterPro" id="IPR020635">
    <property type="entry name" value="Tyr_kinase_cat_dom"/>
</dbReference>
<keyword evidence="4" id="KW-0547">Nucleotide-binding</keyword>
<reference evidence="10 11" key="1">
    <citation type="submission" date="2019-02" db="EMBL/GenBank/DDBJ databases">
        <title>Genome sequencing of the rare red list fungi Phlebia centrifuga.</title>
        <authorList>
            <person name="Buettner E."/>
            <person name="Kellner H."/>
        </authorList>
    </citation>
    <scope>NUCLEOTIDE SEQUENCE [LARGE SCALE GENOMIC DNA]</scope>
    <source>
        <strain evidence="10 11">DSM 108282</strain>
    </source>
</reference>
<dbReference type="InterPro" id="IPR050236">
    <property type="entry name" value="Ser_Thr_kinase_AGC"/>
</dbReference>
<dbReference type="PROSITE" id="PS00109">
    <property type="entry name" value="PROTEIN_KINASE_TYR"/>
    <property type="match status" value="1"/>
</dbReference>
<proteinExistence type="predicted"/>
<keyword evidence="11" id="KW-1185">Reference proteome</keyword>
<evidence type="ECO:0000256" key="7">
    <source>
        <dbReference type="ARBA" id="ARBA00047899"/>
    </source>
</evidence>
<comment type="catalytic activity">
    <reaction evidence="8">
        <text>L-seryl-[protein] + ATP = O-phospho-L-seryl-[protein] + ADP + H(+)</text>
        <dbReference type="Rhea" id="RHEA:17989"/>
        <dbReference type="Rhea" id="RHEA-COMP:9863"/>
        <dbReference type="Rhea" id="RHEA-COMP:11604"/>
        <dbReference type="ChEBI" id="CHEBI:15378"/>
        <dbReference type="ChEBI" id="CHEBI:29999"/>
        <dbReference type="ChEBI" id="CHEBI:30616"/>
        <dbReference type="ChEBI" id="CHEBI:83421"/>
        <dbReference type="ChEBI" id="CHEBI:456216"/>
        <dbReference type="EC" id="2.7.11.1"/>
    </reaction>
</comment>
<protein>
    <recommendedName>
        <fullName evidence="1">non-specific serine/threonine protein kinase</fullName>
        <ecNumber evidence="1">2.7.11.1</ecNumber>
    </recommendedName>
</protein>
<dbReference type="Pfam" id="PF00069">
    <property type="entry name" value="Pkinase"/>
    <property type="match status" value="1"/>
</dbReference>
<evidence type="ECO:0000259" key="9">
    <source>
        <dbReference type="PROSITE" id="PS50011"/>
    </source>
</evidence>
<organism evidence="10 11">
    <name type="scientific">Hermanssonia centrifuga</name>
    <dbReference type="NCBI Taxonomy" id="98765"/>
    <lineage>
        <taxon>Eukaryota</taxon>
        <taxon>Fungi</taxon>
        <taxon>Dikarya</taxon>
        <taxon>Basidiomycota</taxon>
        <taxon>Agaricomycotina</taxon>
        <taxon>Agaricomycetes</taxon>
        <taxon>Polyporales</taxon>
        <taxon>Meruliaceae</taxon>
        <taxon>Hermanssonia</taxon>
    </lineage>
</organism>
<evidence type="ECO:0000313" key="11">
    <source>
        <dbReference type="Proteomes" id="UP000309038"/>
    </source>
</evidence>
<evidence type="ECO:0000256" key="2">
    <source>
        <dbReference type="ARBA" id="ARBA00022527"/>
    </source>
</evidence>
<evidence type="ECO:0000256" key="4">
    <source>
        <dbReference type="ARBA" id="ARBA00022741"/>
    </source>
</evidence>
<dbReference type="Gene3D" id="3.30.200.20">
    <property type="entry name" value="Phosphorylase Kinase, domain 1"/>
    <property type="match status" value="1"/>
</dbReference>
<dbReference type="SUPFAM" id="SSF56112">
    <property type="entry name" value="Protein kinase-like (PK-like)"/>
    <property type="match status" value="1"/>
</dbReference>
<keyword evidence="5" id="KW-0418">Kinase</keyword>
<keyword evidence="3" id="KW-0808">Transferase</keyword>
<dbReference type="Gene3D" id="1.10.510.10">
    <property type="entry name" value="Transferase(Phosphotransferase) domain 1"/>
    <property type="match status" value="1"/>
</dbReference>
<dbReference type="InterPro" id="IPR011009">
    <property type="entry name" value="Kinase-like_dom_sf"/>
</dbReference>
<comment type="caution">
    <text evidence="10">The sequence shown here is derived from an EMBL/GenBank/DDBJ whole genome shotgun (WGS) entry which is preliminary data.</text>
</comment>
<gene>
    <name evidence="10" type="ORF">EW026_g5417</name>
</gene>
<evidence type="ECO:0000256" key="1">
    <source>
        <dbReference type="ARBA" id="ARBA00012513"/>
    </source>
</evidence>
<dbReference type="AlphaFoldDB" id="A0A4S4KE47"/>
<dbReference type="InterPro" id="IPR008266">
    <property type="entry name" value="Tyr_kinase_AS"/>
</dbReference>
<keyword evidence="6" id="KW-0067">ATP-binding</keyword>
<evidence type="ECO:0000313" key="10">
    <source>
        <dbReference type="EMBL" id="THG96414.1"/>
    </source>
</evidence>
<dbReference type="EMBL" id="SGPJ01000237">
    <property type="protein sequence ID" value="THG96414.1"/>
    <property type="molecule type" value="Genomic_DNA"/>
</dbReference>
<dbReference type="PROSITE" id="PS50011">
    <property type="entry name" value="PROTEIN_KINASE_DOM"/>
    <property type="match status" value="1"/>
</dbReference>
<dbReference type="GO" id="GO:0004674">
    <property type="term" value="F:protein serine/threonine kinase activity"/>
    <property type="evidence" value="ECO:0007669"/>
    <property type="project" value="UniProtKB-KW"/>
</dbReference>
<feature type="domain" description="Protein kinase" evidence="9">
    <location>
        <begin position="130"/>
        <end position="416"/>
    </location>
</feature>
<evidence type="ECO:0000256" key="8">
    <source>
        <dbReference type="ARBA" id="ARBA00048679"/>
    </source>
</evidence>
<dbReference type="SMART" id="SM00219">
    <property type="entry name" value="TyrKc"/>
    <property type="match status" value="1"/>
</dbReference>
<dbReference type="Proteomes" id="UP000309038">
    <property type="component" value="Unassembled WGS sequence"/>
</dbReference>
<evidence type="ECO:0000256" key="3">
    <source>
        <dbReference type="ARBA" id="ARBA00022679"/>
    </source>
</evidence>
<evidence type="ECO:0000256" key="5">
    <source>
        <dbReference type="ARBA" id="ARBA00022777"/>
    </source>
</evidence>
<name>A0A4S4KE47_9APHY</name>
<evidence type="ECO:0000256" key="6">
    <source>
        <dbReference type="ARBA" id="ARBA00022840"/>
    </source>
</evidence>
<sequence>MLQNLFNMHRNAPAIKFVATDDNSAQECQKPTPQELDQLYIREMVAAFHAKPCEDELIMGVIIGHFEQGAIRSVDPTVPQFPLRIDTCNIGAGYESEHSPALTGSTLCSPLASPTHSYTPPGHQLCIEDFRLIQLIGRGRIGNVYHVINKITDNPFALRVIKKGDRRIPMYSKLFEEQMIGKEFISSPWAVGVQGSFEDSENLYMIMDYCPGGSLASVVRNKEYDLQKVKVKLAETIVAIEDLHSRRIVHRDIRFENILIDQHDHVVLANFSCAMARDVPKEARPWESFSVWHKKERKYIPTATPTYMDPVDFVYEPQWIGTIGYMSPEVALHRHSYEMDIWGLGAAIYRMHYGIFPYQIKDYQRDLADVLCRTLSEWLDIPDDEDPIVEDLLRRMLEKSPQQRITIDELKIHPYFADIDWALVYERKPLKPTDKKAPLPIPTALNHPEYAFTPGEPYKAYAVPYPWFAYASPALSAPESAPEIEKIDSSADDYDISTLLSQILDSSDRV</sequence>
<accession>A0A4S4KE47</accession>
<keyword evidence="2" id="KW-0723">Serine/threonine-protein kinase</keyword>